<keyword evidence="2" id="KW-0732">Signal</keyword>
<evidence type="ECO:0000256" key="1">
    <source>
        <dbReference type="SAM" id="MobiDB-lite"/>
    </source>
</evidence>
<evidence type="ECO:0000256" key="2">
    <source>
        <dbReference type="SAM" id="SignalP"/>
    </source>
</evidence>
<sequence>MKSSTLGAILAMFATGIAIPTAELIKISKRNPCDGVNATPVLYHQYGADVCPPINTIASNGDCPGLDPYKNDCASFCQVRTNFVYGTEVPFANSYCHGPFTCSIAETKTVTVTFSSTITSEKLKALGFGVTGGFSYGTATANARTYSINLPPAFCGYFTFVPVQKDTCGTMTTAQVEWIEAGGPAPVPWCGVSSSIGNYCASEARKNSDGSVDGETIFVKTDCNTREPLPLDEQDPVYQNPGVPMDRGLLSTILSSWSDPGPAPSAPSTPPPPPPSAPDMSSPACVTCTNTLGDSSCAAADSQCLINQCKNDSNCQTCGIDCTTVG</sequence>
<feature type="compositionally biased region" description="Pro residues" evidence="1">
    <location>
        <begin position="261"/>
        <end position="277"/>
    </location>
</feature>
<keyword evidence="4" id="KW-1185">Reference proteome</keyword>
<feature type="region of interest" description="Disordered" evidence="1">
    <location>
        <begin position="254"/>
        <end position="281"/>
    </location>
</feature>
<evidence type="ECO:0000313" key="3">
    <source>
        <dbReference type="EMBL" id="PMD23589.1"/>
    </source>
</evidence>
<accession>A0A2J6QBF3</accession>
<feature type="signal peptide" evidence="2">
    <location>
        <begin position="1"/>
        <end position="18"/>
    </location>
</feature>
<dbReference type="Proteomes" id="UP000235672">
    <property type="component" value="Unassembled WGS sequence"/>
</dbReference>
<feature type="chain" id="PRO_5014397745" evidence="2">
    <location>
        <begin position="19"/>
        <end position="326"/>
    </location>
</feature>
<evidence type="ECO:0000313" key="4">
    <source>
        <dbReference type="Proteomes" id="UP000235672"/>
    </source>
</evidence>
<dbReference type="OrthoDB" id="1896086at2759"/>
<dbReference type="AlphaFoldDB" id="A0A2J6QBF3"/>
<name>A0A2J6QBF3_9HELO</name>
<proteinExistence type="predicted"/>
<gene>
    <name evidence="3" type="ORF">NA56DRAFT_746611</name>
</gene>
<dbReference type="EMBL" id="KZ613474">
    <property type="protein sequence ID" value="PMD23589.1"/>
    <property type="molecule type" value="Genomic_DNA"/>
</dbReference>
<protein>
    <submittedName>
        <fullName evidence="3">Uncharacterized protein</fullName>
    </submittedName>
</protein>
<organism evidence="3 4">
    <name type="scientific">Hyaloscypha hepaticicola</name>
    <dbReference type="NCBI Taxonomy" id="2082293"/>
    <lineage>
        <taxon>Eukaryota</taxon>
        <taxon>Fungi</taxon>
        <taxon>Dikarya</taxon>
        <taxon>Ascomycota</taxon>
        <taxon>Pezizomycotina</taxon>
        <taxon>Leotiomycetes</taxon>
        <taxon>Helotiales</taxon>
        <taxon>Hyaloscyphaceae</taxon>
        <taxon>Hyaloscypha</taxon>
    </lineage>
</organism>
<reference evidence="3 4" key="1">
    <citation type="submission" date="2016-05" db="EMBL/GenBank/DDBJ databases">
        <title>A degradative enzymes factory behind the ericoid mycorrhizal symbiosis.</title>
        <authorList>
            <consortium name="DOE Joint Genome Institute"/>
            <person name="Martino E."/>
            <person name="Morin E."/>
            <person name="Grelet G."/>
            <person name="Kuo A."/>
            <person name="Kohler A."/>
            <person name="Daghino S."/>
            <person name="Barry K."/>
            <person name="Choi C."/>
            <person name="Cichocki N."/>
            <person name="Clum A."/>
            <person name="Copeland A."/>
            <person name="Hainaut M."/>
            <person name="Haridas S."/>
            <person name="Labutti K."/>
            <person name="Lindquist E."/>
            <person name="Lipzen A."/>
            <person name="Khouja H.-R."/>
            <person name="Murat C."/>
            <person name="Ohm R."/>
            <person name="Olson A."/>
            <person name="Spatafora J."/>
            <person name="Veneault-Fourrey C."/>
            <person name="Henrissat B."/>
            <person name="Grigoriev I."/>
            <person name="Martin F."/>
            <person name="Perotto S."/>
        </authorList>
    </citation>
    <scope>NUCLEOTIDE SEQUENCE [LARGE SCALE GENOMIC DNA]</scope>
    <source>
        <strain evidence="3 4">UAMH 7357</strain>
    </source>
</reference>